<dbReference type="Proteomes" id="UP001187531">
    <property type="component" value="Unassembled WGS sequence"/>
</dbReference>
<sequence length="274" mass="31323">MNRIEETHTEPHFGYMSNGMTNEPVIKVEYQLVPEKKKYDPNEGNSKENDLQMKMMNFSSSSGDFNEAQSPFCFSPNHQSPYHEVPIYTDFEKDYYDHLMATHSDQMMMQQDEPFKTFFYPFTKDVQKTISEEYQAIKTWMNINCEKNYVMTSKIMAEENRCENSMQTNVFYEDRQPDSLVSDKSEDGIDNKSSAKKMINQQEDCFLGDGQALYGVGSVGTLHESVDGSYRPVSDESIFENIFAAVDSASTGFSRASTLLAKVCDSDYGMDSCT</sequence>
<comment type="caution">
    <text evidence="1">The sequence shown here is derived from an EMBL/GenBank/DDBJ whole genome shotgun (WGS) entry which is preliminary data.</text>
</comment>
<gene>
    <name evidence="1" type="ORF">QYM36_006293</name>
</gene>
<keyword evidence="2" id="KW-1185">Reference proteome</keyword>
<protein>
    <submittedName>
        <fullName evidence="1">Uncharacterized protein</fullName>
    </submittedName>
</protein>
<evidence type="ECO:0000313" key="1">
    <source>
        <dbReference type="EMBL" id="KAK2717468.1"/>
    </source>
</evidence>
<proteinExistence type="predicted"/>
<name>A0AA88HYE5_ARTSF</name>
<reference evidence="1" key="1">
    <citation type="submission" date="2023-07" db="EMBL/GenBank/DDBJ databases">
        <title>Chromosome-level genome assembly of Artemia franciscana.</title>
        <authorList>
            <person name="Jo E."/>
        </authorList>
    </citation>
    <scope>NUCLEOTIDE SEQUENCE</scope>
    <source>
        <tissue evidence="1">Whole body</tissue>
    </source>
</reference>
<evidence type="ECO:0000313" key="2">
    <source>
        <dbReference type="Proteomes" id="UP001187531"/>
    </source>
</evidence>
<organism evidence="1 2">
    <name type="scientific">Artemia franciscana</name>
    <name type="common">Brine shrimp</name>
    <name type="synonym">Artemia sanfranciscana</name>
    <dbReference type="NCBI Taxonomy" id="6661"/>
    <lineage>
        <taxon>Eukaryota</taxon>
        <taxon>Metazoa</taxon>
        <taxon>Ecdysozoa</taxon>
        <taxon>Arthropoda</taxon>
        <taxon>Crustacea</taxon>
        <taxon>Branchiopoda</taxon>
        <taxon>Anostraca</taxon>
        <taxon>Artemiidae</taxon>
        <taxon>Artemia</taxon>
    </lineage>
</organism>
<accession>A0AA88HYE5</accession>
<feature type="non-terminal residue" evidence="1">
    <location>
        <position position="274"/>
    </location>
</feature>
<dbReference type="EMBL" id="JAVRJZ010000010">
    <property type="protein sequence ID" value="KAK2717468.1"/>
    <property type="molecule type" value="Genomic_DNA"/>
</dbReference>
<dbReference type="AlphaFoldDB" id="A0AA88HYE5"/>